<dbReference type="GeneID" id="85314878"/>
<dbReference type="SUPFAM" id="SSF88713">
    <property type="entry name" value="Glycoside hydrolase/deacetylase"/>
    <property type="match status" value="1"/>
</dbReference>
<reference evidence="3" key="1">
    <citation type="submission" date="2023-06" db="EMBL/GenBank/DDBJ databases">
        <title>Genome-scale phylogeny and comparative genomics of the fungal order Sordariales.</title>
        <authorList>
            <consortium name="Lawrence Berkeley National Laboratory"/>
            <person name="Hensen N."/>
            <person name="Bonometti L."/>
            <person name="Westerberg I."/>
            <person name="Brannstrom I.O."/>
            <person name="Guillou S."/>
            <person name="Cros-Aarteil S."/>
            <person name="Calhoun S."/>
            <person name="Haridas S."/>
            <person name="Kuo A."/>
            <person name="Mondo S."/>
            <person name="Pangilinan J."/>
            <person name="Riley R."/>
            <person name="Labutti K."/>
            <person name="Andreopoulos B."/>
            <person name="Lipzen A."/>
            <person name="Chen C."/>
            <person name="Yanf M."/>
            <person name="Daum C."/>
            <person name="Ng V."/>
            <person name="Clum A."/>
            <person name="Steindorff A."/>
            <person name="Ohm R."/>
            <person name="Martin F."/>
            <person name="Silar P."/>
            <person name="Natvig D."/>
            <person name="Lalanne C."/>
            <person name="Gautier V."/>
            <person name="Ament-Velasquez S.L."/>
            <person name="Kruys A."/>
            <person name="Hutchinson M.I."/>
            <person name="Powell A.J."/>
            <person name="Barry K."/>
            <person name="Miller A.N."/>
            <person name="Grigoriev I.V."/>
            <person name="Debuchy R."/>
            <person name="Gladieux P."/>
            <person name="Thoren M.H."/>
            <person name="Johannesson H."/>
        </authorList>
    </citation>
    <scope>NUCLEOTIDE SEQUENCE</scope>
    <source>
        <strain evidence="3">8032-3</strain>
    </source>
</reference>
<evidence type="ECO:0000259" key="2">
    <source>
        <dbReference type="Pfam" id="PF01522"/>
    </source>
</evidence>
<dbReference type="Pfam" id="PF01522">
    <property type="entry name" value="Polysacc_deac_1"/>
    <property type="match status" value="1"/>
</dbReference>
<dbReference type="InterPro" id="IPR002509">
    <property type="entry name" value="NODB_dom"/>
</dbReference>
<dbReference type="PANTHER" id="PTHR47561:SF1">
    <property type="entry name" value="POLYSACCHARIDE DEACETYLASE FAMILY PROTEIN (AFU_ORTHOLOGUE AFUA_6G05030)"/>
    <property type="match status" value="1"/>
</dbReference>
<name>A0AAJ0CCQ2_9PEZI</name>
<dbReference type="PANTHER" id="PTHR47561">
    <property type="entry name" value="POLYSACCHARIDE DEACETYLASE FAMILY PROTEIN (AFU_ORTHOLOGUE AFUA_6G05030)"/>
    <property type="match status" value="1"/>
</dbReference>
<dbReference type="EMBL" id="MU838998">
    <property type="protein sequence ID" value="KAK1771906.1"/>
    <property type="molecule type" value="Genomic_DNA"/>
</dbReference>
<proteinExistence type="predicted"/>
<feature type="region of interest" description="Disordered" evidence="1">
    <location>
        <begin position="25"/>
        <end position="45"/>
    </location>
</feature>
<dbReference type="InterPro" id="IPR011330">
    <property type="entry name" value="Glyco_hydro/deAcase_b/a-brl"/>
</dbReference>
<dbReference type="Proteomes" id="UP001244011">
    <property type="component" value="Unassembled WGS sequence"/>
</dbReference>
<accession>A0AAJ0CCQ2</accession>
<sequence>MAQTRWPSSAKAAISFTMDNLGEAQDVNKGLWPPHEPTGHHPSVTTTLPRMLDSLARHGVRATYFAESWSLAVYAAAVADLRNRGHEVAWHGYQHEPWAAQSPADEDLNFRRSFAAASDAGITYAGFRPPGGTVNERTYGLLRRHGVEYVSPLGTFGVGGEGVVVLPFEWRGVDAFYYMDKFADIREAHGEPRECLAPGAFREFLLAKIDEVVAAGGYLSVLFHPFLQTSEERFAVMEDVLQRIAGDPDIWCAPCNEVSRWVREHPSLFGSES</sequence>
<protein>
    <recommendedName>
        <fullName evidence="2">NodB homology domain-containing protein</fullName>
    </recommendedName>
</protein>
<organism evidence="3 4">
    <name type="scientific">Phialemonium atrogriseum</name>
    <dbReference type="NCBI Taxonomy" id="1093897"/>
    <lineage>
        <taxon>Eukaryota</taxon>
        <taxon>Fungi</taxon>
        <taxon>Dikarya</taxon>
        <taxon>Ascomycota</taxon>
        <taxon>Pezizomycotina</taxon>
        <taxon>Sordariomycetes</taxon>
        <taxon>Sordariomycetidae</taxon>
        <taxon>Cephalothecales</taxon>
        <taxon>Cephalothecaceae</taxon>
        <taxon>Phialemonium</taxon>
    </lineage>
</organism>
<dbReference type="GO" id="GO:0016810">
    <property type="term" value="F:hydrolase activity, acting on carbon-nitrogen (but not peptide) bonds"/>
    <property type="evidence" value="ECO:0007669"/>
    <property type="project" value="InterPro"/>
</dbReference>
<dbReference type="RefSeq" id="XP_060288119.1">
    <property type="nucleotide sequence ID" value="XM_060431691.1"/>
</dbReference>
<evidence type="ECO:0000313" key="3">
    <source>
        <dbReference type="EMBL" id="KAK1771906.1"/>
    </source>
</evidence>
<dbReference type="GO" id="GO:0005975">
    <property type="term" value="P:carbohydrate metabolic process"/>
    <property type="evidence" value="ECO:0007669"/>
    <property type="project" value="InterPro"/>
</dbReference>
<gene>
    <name evidence="3" type="ORF">QBC33DRAFT_592632</name>
</gene>
<keyword evidence="4" id="KW-1185">Reference proteome</keyword>
<dbReference type="Gene3D" id="3.20.20.370">
    <property type="entry name" value="Glycoside hydrolase/deacetylase"/>
    <property type="match status" value="1"/>
</dbReference>
<evidence type="ECO:0000313" key="4">
    <source>
        <dbReference type="Proteomes" id="UP001244011"/>
    </source>
</evidence>
<feature type="domain" description="NodB homology" evidence="2">
    <location>
        <begin position="45"/>
        <end position="150"/>
    </location>
</feature>
<comment type="caution">
    <text evidence="3">The sequence shown here is derived from an EMBL/GenBank/DDBJ whole genome shotgun (WGS) entry which is preliminary data.</text>
</comment>
<dbReference type="AlphaFoldDB" id="A0AAJ0CCQ2"/>
<evidence type="ECO:0000256" key="1">
    <source>
        <dbReference type="SAM" id="MobiDB-lite"/>
    </source>
</evidence>